<dbReference type="EMBL" id="CM039438">
    <property type="protein sequence ID" value="KAI4300453.1"/>
    <property type="molecule type" value="Genomic_DNA"/>
</dbReference>
<sequence>MHQGSFPSILIPLRLASHPPQLLLAIFETPFSSLLIINRVKGSLIEIYTVKRRSRHRENDMAEEHRCQAPEGHRLCSNNCGFLGSPATMNLCSKCYRDFRLKEQQEASTKSTIEAALTIPAPQPSSTPSALPPIESPPPPPSLTLTEVSVEPPSSASVAAGPDRTTAQPNRCASCRKRVGLTAFKCKCGVTFCGVHRYPEKHGCGFDFKKVGREEIARANPMIKADKLNKI</sequence>
<name>A0ACB9KTD6_BAUVA</name>
<protein>
    <submittedName>
        <fullName evidence="1">Uncharacterized protein</fullName>
    </submittedName>
</protein>
<reference evidence="1 2" key="1">
    <citation type="journal article" date="2022" name="DNA Res.">
        <title>Chromosomal-level genome assembly of the orchid tree Bauhinia variegata (Leguminosae; Cercidoideae) supports the allotetraploid origin hypothesis of Bauhinia.</title>
        <authorList>
            <person name="Zhong Y."/>
            <person name="Chen Y."/>
            <person name="Zheng D."/>
            <person name="Pang J."/>
            <person name="Liu Y."/>
            <person name="Luo S."/>
            <person name="Meng S."/>
            <person name="Qian L."/>
            <person name="Wei D."/>
            <person name="Dai S."/>
            <person name="Zhou R."/>
        </authorList>
    </citation>
    <scope>NUCLEOTIDE SEQUENCE [LARGE SCALE GENOMIC DNA]</scope>
    <source>
        <strain evidence="1">BV-YZ2020</strain>
    </source>
</reference>
<proteinExistence type="predicted"/>
<accession>A0ACB9KTD6</accession>
<gene>
    <name evidence="1" type="ORF">L6164_033830</name>
</gene>
<comment type="caution">
    <text evidence="1">The sequence shown here is derived from an EMBL/GenBank/DDBJ whole genome shotgun (WGS) entry which is preliminary data.</text>
</comment>
<evidence type="ECO:0000313" key="2">
    <source>
        <dbReference type="Proteomes" id="UP000828941"/>
    </source>
</evidence>
<keyword evidence="2" id="KW-1185">Reference proteome</keyword>
<evidence type="ECO:0000313" key="1">
    <source>
        <dbReference type="EMBL" id="KAI4300453.1"/>
    </source>
</evidence>
<dbReference type="Proteomes" id="UP000828941">
    <property type="component" value="Chromosome 13"/>
</dbReference>
<organism evidence="1 2">
    <name type="scientific">Bauhinia variegata</name>
    <name type="common">Purple orchid tree</name>
    <name type="synonym">Phanera variegata</name>
    <dbReference type="NCBI Taxonomy" id="167791"/>
    <lineage>
        <taxon>Eukaryota</taxon>
        <taxon>Viridiplantae</taxon>
        <taxon>Streptophyta</taxon>
        <taxon>Embryophyta</taxon>
        <taxon>Tracheophyta</taxon>
        <taxon>Spermatophyta</taxon>
        <taxon>Magnoliopsida</taxon>
        <taxon>eudicotyledons</taxon>
        <taxon>Gunneridae</taxon>
        <taxon>Pentapetalae</taxon>
        <taxon>rosids</taxon>
        <taxon>fabids</taxon>
        <taxon>Fabales</taxon>
        <taxon>Fabaceae</taxon>
        <taxon>Cercidoideae</taxon>
        <taxon>Cercideae</taxon>
        <taxon>Bauhiniinae</taxon>
        <taxon>Bauhinia</taxon>
    </lineage>
</organism>